<keyword evidence="3" id="KW-0472">Membrane</keyword>
<feature type="chain" id="PRO_5038926678" description="Lipoprotein" evidence="4">
    <location>
        <begin position="20"/>
        <end position="228"/>
    </location>
</feature>
<protein>
    <recommendedName>
        <fullName evidence="7">Lipoprotein</fullName>
    </recommendedName>
</protein>
<dbReference type="AlphaFoldDB" id="A0A3G9ICU3"/>
<dbReference type="EMBL" id="AP019307">
    <property type="protein sequence ID" value="BBH16192.1"/>
    <property type="molecule type" value="Genomic_DNA"/>
</dbReference>
<keyword evidence="3" id="KW-1003">Cell membrane</keyword>
<dbReference type="GO" id="GO:0030313">
    <property type="term" value="C:cell envelope"/>
    <property type="evidence" value="ECO:0007669"/>
    <property type="project" value="UniProtKB-SubCell"/>
</dbReference>
<evidence type="ECO:0000256" key="2">
    <source>
        <dbReference type="ARBA" id="ARBA00009194"/>
    </source>
</evidence>
<accession>A0A3G9ICU3</accession>
<dbReference type="SUPFAM" id="SSF89392">
    <property type="entry name" value="Prokaryotic lipoproteins and lipoprotein localization factors"/>
    <property type="match status" value="1"/>
</dbReference>
<comment type="similarity">
    <text evidence="2">Belongs to the LppX/LprAFG lipoprotein family.</text>
</comment>
<dbReference type="Proteomes" id="UP000271573">
    <property type="component" value="Chromosome"/>
</dbReference>
<organism evidence="5 6">
    <name type="scientific">Nocardioides baekrokdamisoli</name>
    <dbReference type="NCBI Taxonomy" id="1804624"/>
    <lineage>
        <taxon>Bacteria</taxon>
        <taxon>Bacillati</taxon>
        <taxon>Actinomycetota</taxon>
        <taxon>Actinomycetes</taxon>
        <taxon>Propionibacteriales</taxon>
        <taxon>Nocardioidaceae</taxon>
        <taxon>Nocardioides</taxon>
    </lineage>
</organism>
<evidence type="ECO:0008006" key="7">
    <source>
        <dbReference type="Google" id="ProtNLM"/>
    </source>
</evidence>
<proteinExistence type="inferred from homology"/>
<evidence type="ECO:0000313" key="6">
    <source>
        <dbReference type="Proteomes" id="UP000271573"/>
    </source>
</evidence>
<reference evidence="5 6" key="1">
    <citation type="submission" date="2018-11" db="EMBL/GenBank/DDBJ databases">
        <title>Complete genome sequence of Nocardioides baekrokdamisoli strain KCTC 39748.</title>
        <authorList>
            <person name="Kang S.W."/>
            <person name="Lee K.C."/>
            <person name="Kim K.K."/>
            <person name="Kim J.S."/>
            <person name="Kim D.S."/>
            <person name="Ko S.H."/>
            <person name="Yang S.H."/>
            <person name="Shin Y.K."/>
            <person name="Lee J.S."/>
        </authorList>
    </citation>
    <scope>NUCLEOTIDE SEQUENCE [LARGE SCALE GENOMIC DNA]</scope>
    <source>
        <strain evidence="5 6">KCTC 39748</strain>
    </source>
</reference>
<sequence>MRRLLVVLVASLTAVVLTACGSSGSKTDPTQALQAAKAALDSTAGVHVTITSTNVPSGQQSLISADGVITRSPAAFKGSAKVSIQGFSADVDVTAIGGKIYATHVPLVGSYTGTPGSLGIPDPSKWLDTTTGVSTLLTQTASPTAAGQTRTGANNDIVVTNYTGTLTSAQVATVIPVSGTGTFQVTYQIGSDGKLVGATVTGPFYKGATSTYTLTLDQYGTAPTITVP</sequence>
<comment type="subcellular location">
    <subcellularLocation>
        <location evidence="1">Cell envelope</location>
    </subcellularLocation>
</comment>
<evidence type="ECO:0000313" key="5">
    <source>
        <dbReference type="EMBL" id="BBH16192.1"/>
    </source>
</evidence>
<name>A0A3G9ICU3_9ACTN</name>
<keyword evidence="4" id="KW-0732">Signal</keyword>
<feature type="signal peptide" evidence="4">
    <location>
        <begin position="1"/>
        <end position="19"/>
    </location>
</feature>
<dbReference type="InterPro" id="IPR009830">
    <property type="entry name" value="LppX/LprAFG"/>
</dbReference>
<evidence type="ECO:0000256" key="4">
    <source>
        <dbReference type="SAM" id="SignalP"/>
    </source>
</evidence>
<gene>
    <name evidence="5" type="ORF">Back2_04790</name>
</gene>
<dbReference type="Pfam" id="PF07161">
    <property type="entry name" value="LppX_LprAFG"/>
    <property type="match status" value="1"/>
</dbReference>
<evidence type="ECO:0000256" key="1">
    <source>
        <dbReference type="ARBA" id="ARBA00004196"/>
    </source>
</evidence>
<dbReference type="InterPro" id="IPR029046">
    <property type="entry name" value="LolA/LolB/LppX"/>
</dbReference>
<dbReference type="KEGG" id="nbe:Back2_04790"/>
<evidence type="ECO:0000256" key="3">
    <source>
        <dbReference type="ARBA" id="ARBA00022475"/>
    </source>
</evidence>
<dbReference type="Gene3D" id="2.50.20.20">
    <property type="match status" value="1"/>
</dbReference>
<dbReference type="PROSITE" id="PS51257">
    <property type="entry name" value="PROKAR_LIPOPROTEIN"/>
    <property type="match status" value="1"/>
</dbReference>
<keyword evidence="6" id="KW-1185">Reference proteome</keyword>